<name>A0A917E8J0_9FLAO</name>
<organism evidence="1 2">
    <name type="scientific">Psychroflexus salis</name>
    <dbReference type="NCBI Taxonomy" id="1526574"/>
    <lineage>
        <taxon>Bacteria</taxon>
        <taxon>Pseudomonadati</taxon>
        <taxon>Bacteroidota</taxon>
        <taxon>Flavobacteriia</taxon>
        <taxon>Flavobacteriales</taxon>
        <taxon>Flavobacteriaceae</taxon>
        <taxon>Psychroflexus</taxon>
    </lineage>
</organism>
<evidence type="ECO:0000313" key="2">
    <source>
        <dbReference type="Proteomes" id="UP000599688"/>
    </source>
</evidence>
<proteinExistence type="predicted"/>
<dbReference type="AlphaFoldDB" id="A0A917E8J0"/>
<reference evidence="1 2" key="1">
    <citation type="journal article" date="2014" name="Int. J. Syst. Evol. Microbiol.">
        <title>Complete genome sequence of Corynebacterium casei LMG S-19264T (=DSM 44701T), isolated from a smear-ripened cheese.</title>
        <authorList>
            <consortium name="US DOE Joint Genome Institute (JGI-PGF)"/>
            <person name="Walter F."/>
            <person name="Albersmeier A."/>
            <person name="Kalinowski J."/>
            <person name="Ruckert C."/>
        </authorList>
    </citation>
    <scope>NUCLEOTIDE SEQUENCE [LARGE SCALE GENOMIC DNA]</scope>
    <source>
        <strain evidence="1 2">CGMCC 1.12925</strain>
    </source>
</reference>
<dbReference type="RefSeq" id="WP_188406292.1">
    <property type="nucleotide sequence ID" value="NZ_BMGL01000008.1"/>
</dbReference>
<gene>
    <name evidence="1" type="ORF">GCM10010831_15890</name>
</gene>
<evidence type="ECO:0000313" key="1">
    <source>
        <dbReference type="EMBL" id="GGE15367.1"/>
    </source>
</evidence>
<sequence length="124" mass="14501">MEKLKAAFEKHLNLKIPERLSNKGSLKGKIKVNYILSKDSNNNQTIDFLIFDEYQFSPEHLRINSKGEIAKLDNFQVSYIYELDIISQKKVAVKKMKAYNKQVAHLLIKKGLAKRSDEWILEYL</sequence>
<dbReference type="EMBL" id="BMGL01000008">
    <property type="protein sequence ID" value="GGE15367.1"/>
    <property type="molecule type" value="Genomic_DNA"/>
</dbReference>
<comment type="caution">
    <text evidence="1">The sequence shown here is derived from an EMBL/GenBank/DDBJ whole genome shotgun (WGS) entry which is preliminary data.</text>
</comment>
<accession>A0A917E8J0</accession>
<protein>
    <submittedName>
        <fullName evidence="1">Uncharacterized protein</fullName>
    </submittedName>
</protein>
<keyword evidence="2" id="KW-1185">Reference proteome</keyword>
<dbReference type="Proteomes" id="UP000599688">
    <property type="component" value="Unassembled WGS sequence"/>
</dbReference>